<dbReference type="InterPro" id="IPR001036">
    <property type="entry name" value="Acrflvin-R"/>
</dbReference>
<keyword evidence="1" id="KW-0812">Transmembrane</keyword>
<feature type="transmembrane region" description="Helical" evidence="1">
    <location>
        <begin position="519"/>
        <end position="536"/>
    </location>
</feature>
<dbReference type="SUPFAM" id="SSF82693">
    <property type="entry name" value="Multidrug efflux transporter AcrB pore domain, PN1, PN2, PC1 and PC2 subdomains"/>
    <property type="match status" value="2"/>
</dbReference>
<dbReference type="EMBL" id="QXIR01000046">
    <property type="protein sequence ID" value="RIW28232.1"/>
    <property type="molecule type" value="Genomic_DNA"/>
</dbReference>
<feature type="transmembrane region" description="Helical" evidence="1">
    <location>
        <begin position="427"/>
        <end position="449"/>
    </location>
</feature>
<feature type="transmembrane region" description="Helical" evidence="1">
    <location>
        <begin position="455"/>
        <end position="482"/>
    </location>
</feature>
<accession>A0A3A1QNG9</accession>
<dbReference type="Pfam" id="PF00873">
    <property type="entry name" value="ACR_tran"/>
    <property type="match status" value="1"/>
</dbReference>
<dbReference type="Gene3D" id="3.30.70.1440">
    <property type="entry name" value="Multidrug efflux transporter AcrB pore domain"/>
    <property type="match status" value="1"/>
</dbReference>
<dbReference type="PANTHER" id="PTHR32063">
    <property type="match status" value="1"/>
</dbReference>
<dbReference type="GO" id="GO:0005886">
    <property type="term" value="C:plasma membrane"/>
    <property type="evidence" value="ECO:0007669"/>
    <property type="project" value="TreeGrafter"/>
</dbReference>
<keyword evidence="1" id="KW-0472">Membrane</keyword>
<organism evidence="2 3">
    <name type="scientific">Bacillus salacetis</name>
    <dbReference type="NCBI Taxonomy" id="2315464"/>
    <lineage>
        <taxon>Bacteria</taxon>
        <taxon>Bacillati</taxon>
        <taxon>Bacillota</taxon>
        <taxon>Bacilli</taxon>
        <taxon>Bacillales</taxon>
        <taxon>Bacillaceae</taxon>
        <taxon>Bacillus</taxon>
    </lineage>
</organism>
<dbReference type="Gene3D" id="3.30.2090.10">
    <property type="entry name" value="Multidrug efflux transporter AcrB TolC docking domain, DN and DC subdomains"/>
    <property type="match status" value="2"/>
</dbReference>
<dbReference type="GO" id="GO:0042910">
    <property type="term" value="F:xenobiotic transmembrane transporter activity"/>
    <property type="evidence" value="ECO:0007669"/>
    <property type="project" value="TreeGrafter"/>
</dbReference>
<feature type="transmembrane region" description="Helical" evidence="1">
    <location>
        <begin position="887"/>
        <end position="908"/>
    </location>
</feature>
<evidence type="ECO:0000313" key="3">
    <source>
        <dbReference type="Proteomes" id="UP000265801"/>
    </source>
</evidence>
<feature type="transmembrane region" description="Helical" evidence="1">
    <location>
        <begin position="382"/>
        <end position="406"/>
    </location>
</feature>
<feature type="transmembrane region" description="Helical" evidence="1">
    <location>
        <begin position="330"/>
        <end position="349"/>
    </location>
</feature>
<dbReference type="Gene3D" id="3.30.70.1320">
    <property type="entry name" value="Multidrug efflux transporter AcrB pore domain like"/>
    <property type="match status" value="1"/>
</dbReference>
<dbReference type="SUPFAM" id="SSF82714">
    <property type="entry name" value="Multidrug efflux transporter AcrB TolC docking domain, DN and DC subdomains"/>
    <property type="match status" value="1"/>
</dbReference>
<keyword evidence="1" id="KW-1133">Transmembrane helix</keyword>
<dbReference type="SUPFAM" id="SSF82866">
    <property type="entry name" value="Multidrug efflux transporter AcrB transmembrane domain"/>
    <property type="match status" value="2"/>
</dbReference>
<protein>
    <submittedName>
        <fullName evidence="2">Efflux RND transporter permease subunit</fullName>
    </submittedName>
</protein>
<dbReference type="PRINTS" id="PR00702">
    <property type="entry name" value="ACRIFLAVINRP"/>
</dbReference>
<dbReference type="InterPro" id="IPR027463">
    <property type="entry name" value="AcrB_DN_DC_subdom"/>
</dbReference>
<comment type="caution">
    <text evidence="2">The sequence shown here is derived from an EMBL/GenBank/DDBJ whole genome shotgun (WGS) entry which is preliminary data.</text>
</comment>
<feature type="transmembrane region" description="Helical" evidence="1">
    <location>
        <begin position="936"/>
        <end position="955"/>
    </location>
</feature>
<name>A0A3A1QNG9_9BACI</name>
<evidence type="ECO:0000256" key="1">
    <source>
        <dbReference type="SAM" id="Phobius"/>
    </source>
</evidence>
<reference evidence="2 3" key="1">
    <citation type="submission" date="2018-09" db="EMBL/GenBank/DDBJ databases">
        <title>Bacillus saliacetes sp. nov., isolated from Thai shrimp paste (Ka-pi).</title>
        <authorList>
            <person name="Daroonpunt R."/>
            <person name="Tanasupawat S."/>
            <person name="Yiamsombut S."/>
        </authorList>
    </citation>
    <scope>NUCLEOTIDE SEQUENCE [LARGE SCALE GENOMIC DNA]</scope>
    <source>
        <strain evidence="2 3">SKP7-4</strain>
    </source>
</reference>
<dbReference type="PANTHER" id="PTHR32063:SF0">
    <property type="entry name" value="SWARMING MOTILITY PROTEIN SWRC"/>
    <property type="match status" value="1"/>
</dbReference>
<feature type="transmembrane region" description="Helical" evidence="1">
    <location>
        <begin position="356"/>
        <end position="376"/>
    </location>
</feature>
<evidence type="ECO:0000313" key="2">
    <source>
        <dbReference type="EMBL" id="RIW28232.1"/>
    </source>
</evidence>
<gene>
    <name evidence="2" type="ORF">D3H55_21950</name>
</gene>
<dbReference type="Gene3D" id="3.30.70.1430">
    <property type="entry name" value="Multidrug efflux transporter AcrB pore domain"/>
    <property type="match status" value="2"/>
</dbReference>
<dbReference type="OrthoDB" id="9757876at2"/>
<dbReference type="RefSeq" id="WP_119549459.1">
    <property type="nucleotide sequence ID" value="NZ_QXIR01000046.1"/>
</dbReference>
<keyword evidence="3" id="KW-1185">Reference proteome</keyword>
<dbReference type="AlphaFoldDB" id="A0A3A1QNG9"/>
<feature type="transmembrane region" description="Helical" evidence="1">
    <location>
        <begin position="835"/>
        <end position="854"/>
    </location>
</feature>
<sequence>MGLVRFIVQKKILVGLISVLVVLLGSYAVRELDKELMPPMQMDGAYVDVQAGEMSAAEIERTITTPLEQKLQGLEGVEKIQSTTNIGSASLQLTFTRGKGEEVFKEVESIVNSSSGDLPGIEDIVSGQYGGSQSYEFFLDISRGGMEKMTAFAKDVLEPRLEELPEVRDVKLSGMTENEVNIEFNRDEVTKRGLDINQLAGVISEAGGEATLGELSADTDSPSLRWNTKLDSVEDVESIQVPTPSGYIDLKEIADTTLQPSQNSSFVWKDGSKELIFVEIGRVPGATQIEMADAVRAEIEKIREENLVSGFELNEMVAQADYVQDSIDGVTSNILIGAAIAFAILLIFLRNIRATVIVGVSIPTSVLLTFAAMWLFDYSLNMLTLIGLGLGIGMMVDSSIVILESIYKKKEEGLQRMEAVIQGTKEVASAVISSMLTTIVVFLPIGLLGGEMGQFMIMLSAVVAFTLISSVLVSFTVIPALSENFLKTGKRRKEKKNGRIMAAYSGLISWTVKKKRHSFAVISAFFLMFVSSLFLVTKIPMTIMPDVFNRYSELMINMETGISTEDKEKLIAEATEELSSINDVDTSYMMDNGSALYTIINMTKEEEITTEQKDVNAEIFKKLRALEEKYPVESVQSAMAAGGGYPVQVNIEGESFDELKAVSADFIKELKKIDGIVGVTNSMENTSLEQEIALKEEEIKKAGLNDSVIKQFISQAFIERPVGEMTLDGERIPLSVKWQEKINTGSSLLDTKISTPQGEKKLSAFIELKGIDTPNEISHADGERYLSVFADIEGKDLGTVNREVQELISDFETPSGYSLSVAGDLEQQQELMKEMLFILGIAIFLVYLVMAVQFNHLAHPIIVMSVLPMTLVGVILGLFLTQRELSVMSGMGIVMLIGIVLNNAILLIDRTNQLRNEGYSVEEALIEAGRNRIRPIFMTTLTTVGGMLPLALASGTSGNYQAPMATVIISGLMFATFITLLLIPAVYRLFARMSFSFSFKKKRRKRSSHVLKESEAVS</sequence>
<feature type="transmembrane region" description="Helical" evidence="1">
    <location>
        <begin position="861"/>
        <end position="881"/>
    </location>
</feature>
<feature type="transmembrane region" description="Helical" evidence="1">
    <location>
        <begin position="967"/>
        <end position="990"/>
    </location>
</feature>
<proteinExistence type="predicted"/>
<dbReference type="Gene3D" id="1.20.1640.10">
    <property type="entry name" value="Multidrug efflux transporter AcrB transmembrane domain"/>
    <property type="match status" value="2"/>
</dbReference>
<dbReference type="Proteomes" id="UP000265801">
    <property type="component" value="Unassembled WGS sequence"/>
</dbReference>